<dbReference type="Pfam" id="PF03819">
    <property type="entry name" value="MazG"/>
    <property type="match status" value="1"/>
</dbReference>
<dbReference type="SUPFAM" id="SSF101386">
    <property type="entry name" value="all-alpha NTP pyrophosphatases"/>
    <property type="match status" value="1"/>
</dbReference>
<dbReference type="Gene3D" id="1.10.287.1080">
    <property type="entry name" value="MazG-like"/>
    <property type="match status" value="1"/>
</dbReference>
<dbReference type="InterPro" id="IPR004518">
    <property type="entry name" value="MazG-like_dom"/>
</dbReference>
<organism evidence="2">
    <name type="scientific">viral metagenome</name>
    <dbReference type="NCBI Taxonomy" id="1070528"/>
    <lineage>
        <taxon>unclassified sequences</taxon>
        <taxon>metagenomes</taxon>
        <taxon>organismal metagenomes</taxon>
    </lineage>
</organism>
<dbReference type="AlphaFoldDB" id="A0A6C0J353"/>
<dbReference type="PANTHER" id="PTHR42702">
    <property type="entry name" value="NUCLEOTIDE PYROPHOSPHOHYDROLASE"/>
    <property type="match status" value="1"/>
</dbReference>
<evidence type="ECO:0000313" key="2">
    <source>
        <dbReference type="EMBL" id="QHT98387.1"/>
    </source>
</evidence>
<reference evidence="2" key="1">
    <citation type="journal article" date="2020" name="Nature">
        <title>Giant virus diversity and host interactions through global metagenomics.</title>
        <authorList>
            <person name="Schulz F."/>
            <person name="Roux S."/>
            <person name="Paez-Espino D."/>
            <person name="Jungbluth S."/>
            <person name="Walsh D.A."/>
            <person name="Denef V.J."/>
            <person name="McMahon K.D."/>
            <person name="Konstantinidis K.T."/>
            <person name="Eloe-Fadrosh E.A."/>
            <person name="Kyrpides N.C."/>
            <person name="Woyke T."/>
        </authorList>
    </citation>
    <scope>NUCLEOTIDE SEQUENCE</scope>
    <source>
        <strain evidence="2">GVMAG-M-3300025652-16</strain>
    </source>
</reference>
<dbReference type="PANTHER" id="PTHR42702:SF1">
    <property type="entry name" value="REGULATORY PROTEIN FOR BETA-LACTAMASE"/>
    <property type="match status" value="1"/>
</dbReference>
<proteinExistence type="predicted"/>
<dbReference type="InterPro" id="IPR011411">
    <property type="entry name" value="MazG-related_YvdC"/>
</dbReference>
<evidence type="ECO:0000259" key="1">
    <source>
        <dbReference type="Pfam" id="PF03819"/>
    </source>
</evidence>
<name>A0A6C0J353_9ZZZZ</name>
<sequence length="103" mass="12270">MSLNKYKCETEKVCRSKGWDRAPIDTVWLLLTEEVGELASAIRQYKKTYKKTNLKKERGTDVMMEMGDVFSYLFQLAHMLNVDLDKMWDEHKIKMVDKKYNLK</sequence>
<accession>A0A6C0J353</accession>
<protein>
    <recommendedName>
        <fullName evidence="1">NTP pyrophosphohydrolase MazG-like domain-containing protein</fullName>
    </recommendedName>
</protein>
<dbReference type="EMBL" id="MN740292">
    <property type="protein sequence ID" value="QHT98387.1"/>
    <property type="molecule type" value="Genomic_DNA"/>
</dbReference>
<feature type="domain" description="NTP pyrophosphohydrolase MazG-like" evidence="1">
    <location>
        <begin position="26"/>
        <end position="97"/>
    </location>
</feature>
<dbReference type="PIRSF" id="PIRSF036521">
    <property type="entry name" value="UCP036521_pph"/>
    <property type="match status" value="1"/>
</dbReference>